<evidence type="ECO:0000256" key="5">
    <source>
        <dbReference type="SAM" id="MobiDB-lite"/>
    </source>
</evidence>
<dbReference type="EC" id="2.1.1.-" evidence="7"/>
<keyword evidence="8" id="KW-1185">Reference proteome</keyword>
<dbReference type="InterPro" id="IPR002792">
    <property type="entry name" value="TRAM_dom"/>
</dbReference>
<protein>
    <submittedName>
        <fullName evidence="7">Class I SAM-dependent RNA methyltransferase</fullName>
        <ecNumber evidence="7">2.1.1.-</ecNumber>
    </submittedName>
</protein>
<dbReference type="RefSeq" id="WP_340268964.1">
    <property type="nucleotide sequence ID" value="NZ_JBBEOG010000003.1"/>
</dbReference>
<feature type="domain" description="TRAM" evidence="6">
    <location>
        <begin position="2"/>
        <end position="66"/>
    </location>
</feature>
<dbReference type="SUPFAM" id="SSF50249">
    <property type="entry name" value="Nucleic acid-binding proteins"/>
    <property type="match status" value="1"/>
</dbReference>
<evidence type="ECO:0000256" key="3">
    <source>
        <dbReference type="ARBA" id="ARBA00022691"/>
    </source>
</evidence>
<evidence type="ECO:0000256" key="1">
    <source>
        <dbReference type="ARBA" id="ARBA00022603"/>
    </source>
</evidence>
<comment type="similarity">
    <text evidence="4">Belongs to the class I-like SAM-binding methyltransferase superfamily. RNA M5U methyltransferase family.</text>
</comment>
<dbReference type="Gene3D" id="2.40.50.140">
    <property type="entry name" value="Nucleic acid-binding proteins"/>
    <property type="match status" value="1"/>
</dbReference>
<dbReference type="GO" id="GO:0008168">
    <property type="term" value="F:methyltransferase activity"/>
    <property type="evidence" value="ECO:0007669"/>
    <property type="project" value="UniProtKB-KW"/>
</dbReference>
<comment type="caution">
    <text evidence="7">The sequence shown here is derived from an EMBL/GenBank/DDBJ whole genome shotgun (WGS) entry which is preliminary data.</text>
</comment>
<evidence type="ECO:0000313" key="8">
    <source>
        <dbReference type="Proteomes" id="UP001596122"/>
    </source>
</evidence>
<organism evidence="7 8">
    <name type="scientific">Aquipuribacter nitratireducens</name>
    <dbReference type="NCBI Taxonomy" id="650104"/>
    <lineage>
        <taxon>Bacteria</taxon>
        <taxon>Bacillati</taxon>
        <taxon>Actinomycetota</taxon>
        <taxon>Actinomycetes</taxon>
        <taxon>Micrococcales</taxon>
        <taxon>Intrasporangiaceae</taxon>
        <taxon>Aquipuribacter</taxon>
    </lineage>
</organism>
<dbReference type="PANTHER" id="PTHR11061:SF30">
    <property type="entry name" value="TRNA (URACIL(54)-C(5))-METHYLTRANSFERASE"/>
    <property type="match status" value="1"/>
</dbReference>
<dbReference type="Pfam" id="PF05958">
    <property type="entry name" value="tRNA_U5-meth_tr"/>
    <property type="match status" value="1"/>
</dbReference>
<sequence length="467" mass="49467">MTEAVPELLELTAGPVAHGGHVVARVGDDPAGRVVFVRHAIPGERVRVRLTEADPAARYWRGDAVAVLEASPARVEPPCPYAGPGRCGGCDFQHVRLDEQRRLKAAVVTEQLARLGGTDVEAATGHPLVVAALPEPGREPGEETGLGWRTRVRYSVDPAGRVGFHPHREHTVLPVERCPLVADDVDATGVTRLPWPGVASVSVQAGEDGAVVRADPPRPSRGSGRDRRQHRGGGAGTAARPPRLPRVDALGLVLGGGHRVAGRTWVRHDVAGVGTFRVSGDGFWQVHHAAADTLVRLVRELAATRPGDTVLDLYAGAGLLSLALAADTGDSGRVVSVESDPRGAADLRRNAHDHPNVTVVERRVEAALEQDEQDEQDEHERAGVPSAADVVVLDPPRAGAGAAVLDRVRALGPRRLVVVSCDPAALGRDTGLLAARGYRLADLRALDAFPMTHHVECVALFLPEEPT</sequence>
<dbReference type="InterPro" id="IPR030391">
    <property type="entry name" value="MeTrfase_TrmA_CS"/>
</dbReference>
<feature type="binding site" evidence="4">
    <location>
        <position position="394"/>
    </location>
    <ligand>
        <name>S-adenosyl-L-methionine</name>
        <dbReference type="ChEBI" id="CHEBI:59789"/>
    </ligand>
</feature>
<keyword evidence="1 4" id="KW-0489">Methyltransferase</keyword>
<proteinExistence type="inferred from homology"/>
<dbReference type="GO" id="GO:0032259">
    <property type="term" value="P:methylation"/>
    <property type="evidence" value="ECO:0007669"/>
    <property type="project" value="UniProtKB-KW"/>
</dbReference>
<evidence type="ECO:0000256" key="2">
    <source>
        <dbReference type="ARBA" id="ARBA00022679"/>
    </source>
</evidence>
<dbReference type="Gene3D" id="3.40.50.150">
    <property type="entry name" value="Vaccinia Virus protein VP39"/>
    <property type="match status" value="1"/>
</dbReference>
<dbReference type="Pfam" id="PF01938">
    <property type="entry name" value="TRAM"/>
    <property type="match status" value="1"/>
</dbReference>
<dbReference type="SUPFAM" id="SSF53335">
    <property type="entry name" value="S-adenosyl-L-methionine-dependent methyltransferases"/>
    <property type="match status" value="2"/>
</dbReference>
<dbReference type="PROSITE" id="PS50926">
    <property type="entry name" value="TRAM"/>
    <property type="match status" value="1"/>
</dbReference>
<feature type="compositionally biased region" description="Basic and acidic residues" evidence="5">
    <location>
        <begin position="215"/>
        <end position="226"/>
    </location>
</feature>
<dbReference type="InterPro" id="IPR012340">
    <property type="entry name" value="NA-bd_OB-fold"/>
</dbReference>
<feature type="region of interest" description="Disordered" evidence="5">
    <location>
        <begin position="206"/>
        <end position="243"/>
    </location>
</feature>
<reference evidence="8" key="1">
    <citation type="journal article" date="2019" name="Int. J. Syst. Evol. Microbiol.">
        <title>The Global Catalogue of Microorganisms (GCM) 10K type strain sequencing project: providing services to taxonomists for standard genome sequencing and annotation.</title>
        <authorList>
            <consortium name="The Broad Institute Genomics Platform"/>
            <consortium name="The Broad Institute Genome Sequencing Center for Infectious Disease"/>
            <person name="Wu L."/>
            <person name="Ma J."/>
        </authorList>
    </citation>
    <scope>NUCLEOTIDE SEQUENCE [LARGE SCALE GENOMIC DNA]</scope>
    <source>
        <strain evidence="8">CCUG 43114</strain>
    </source>
</reference>
<dbReference type="Gene3D" id="2.40.50.1070">
    <property type="match status" value="1"/>
</dbReference>
<dbReference type="PANTHER" id="PTHR11061">
    <property type="entry name" value="RNA M5U METHYLTRANSFERASE"/>
    <property type="match status" value="1"/>
</dbReference>
<feature type="binding site" evidence="4">
    <location>
        <position position="338"/>
    </location>
    <ligand>
        <name>S-adenosyl-L-methionine</name>
        <dbReference type="ChEBI" id="CHEBI:59789"/>
    </ligand>
</feature>
<gene>
    <name evidence="7" type="ORF">ACFPJ6_02925</name>
</gene>
<evidence type="ECO:0000256" key="4">
    <source>
        <dbReference type="PROSITE-ProRule" id="PRU01024"/>
    </source>
</evidence>
<dbReference type="Proteomes" id="UP001596122">
    <property type="component" value="Unassembled WGS sequence"/>
</dbReference>
<name>A0ABW0GL77_9MICO</name>
<dbReference type="EMBL" id="JBHSLD010000004">
    <property type="protein sequence ID" value="MFC5379736.1"/>
    <property type="molecule type" value="Genomic_DNA"/>
</dbReference>
<accession>A0ABW0GL77</accession>
<keyword evidence="3 4" id="KW-0949">S-adenosyl-L-methionine</keyword>
<feature type="active site" description="Nucleophile" evidence="4">
    <location>
        <position position="421"/>
    </location>
</feature>
<dbReference type="InterPro" id="IPR029063">
    <property type="entry name" value="SAM-dependent_MTases_sf"/>
</dbReference>
<feature type="binding site" evidence="4">
    <location>
        <position position="285"/>
    </location>
    <ligand>
        <name>S-adenosyl-L-methionine</name>
        <dbReference type="ChEBI" id="CHEBI:59789"/>
    </ligand>
</feature>
<dbReference type="PROSITE" id="PS51687">
    <property type="entry name" value="SAM_MT_RNA_M5U"/>
    <property type="match status" value="1"/>
</dbReference>
<keyword evidence="2 4" id="KW-0808">Transferase</keyword>
<evidence type="ECO:0000313" key="7">
    <source>
        <dbReference type="EMBL" id="MFC5379736.1"/>
    </source>
</evidence>
<dbReference type="PROSITE" id="PS01231">
    <property type="entry name" value="TRMA_2"/>
    <property type="match status" value="1"/>
</dbReference>
<dbReference type="InterPro" id="IPR010280">
    <property type="entry name" value="U5_MeTrfase_fam"/>
</dbReference>
<feature type="binding site" evidence="4">
    <location>
        <position position="314"/>
    </location>
    <ligand>
        <name>S-adenosyl-L-methionine</name>
        <dbReference type="ChEBI" id="CHEBI:59789"/>
    </ligand>
</feature>
<evidence type="ECO:0000259" key="6">
    <source>
        <dbReference type="PROSITE" id="PS50926"/>
    </source>
</evidence>